<dbReference type="InterPro" id="IPR017871">
    <property type="entry name" value="ABC_transporter-like_CS"/>
</dbReference>
<keyword evidence="3 5" id="KW-0067">ATP-binding</keyword>
<dbReference type="Proteomes" id="UP001596435">
    <property type="component" value="Unassembled WGS sequence"/>
</dbReference>
<dbReference type="InterPro" id="IPR003593">
    <property type="entry name" value="AAA+_ATPase"/>
</dbReference>
<dbReference type="InterPro" id="IPR003439">
    <property type="entry name" value="ABC_transporter-like_ATP-bd"/>
</dbReference>
<gene>
    <name evidence="5" type="ORF">ACFQMG_30790</name>
</gene>
<dbReference type="Gene3D" id="3.40.50.300">
    <property type="entry name" value="P-loop containing nucleotide triphosphate hydrolases"/>
    <property type="match status" value="1"/>
</dbReference>
<dbReference type="InterPro" id="IPR051782">
    <property type="entry name" value="ABC_Transporter_VariousFunc"/>
</dbReference>
<dbReference type="CDD" id="cd03230">
    <property type="entry name" value="ABC_DR_subfamily_A"/>
    <property type="match status" value="1"/>
</dbReference>
<sequence>MNEPYAVEDAERGPTALEVQGLGKRYGQNWALKDCSFRLPAGRICALVGPNGAGKSTLMSLVTGMVAPTAGRAEVFGRPLDAPDTRARVGLVAQDKPLYAGFTVAETLRLGRELNGTWDGAKAEEVVAQGRIPLSARVGSLSGGQRTRVCLALALGRLPDLLVLDEPMSDLDPLARHQLTGMLMAEAAERGVTVLMSSHVVAELQDSCDYLVVLAGGGVKLAGDIDEVLDAHRLLVGAETAELPVEAEVVETRHSGRQVTALVRGNIPAPAAWQESRPTLEEVLLAHLRTPDAPTLITAEARPAGLGVAA</sequence>
<proteinExistence type="predicted"/>
<accession>A0ABW2G6K6</accession>
<evidence type="ECO:0000313" key="5">
    <source>
        <dbReference type="EMBL" id="MFC7183944.1"/>
    </source>
</evidence>
<evidence type="ECO:0000259" key="4">
    <source>
        <dbReference type="PROSITE" id="PS50893"/>
    </source>
</evidence>
<dbReference type="EMBL" id="JBHTAJ010000083">
    <property type="protein sequence ID" value="MFC7183944.1"/>
    <property type="molecule type" value="Genomic_DNA"/>
</dbReference>
<evidence type="ECO:0000313" key="6">
    <source>
        <dbReference type="Proteomes" id="UP001596435"/>
    </source>
</evidence>
<evidence type="ECO:0000256" key="2">
    <source>
        <dbReference type="ARBA" id="ARBA00022741"/>
    </source>
</evidence>
<dbReference type="GO" id="GO:0005524">
    <property type="term" value="F:ATP binding"/>
    <property type="evidence" value="ECO:0007669"/>
    <property type="project" value="UniProtKB-KW"/>
</dbReference>
<dbReference type="PANTHER" id="PTHR42939:SF1">
    <property type="entry name" value="ABC TRANSPORTER ATP-BINDING PROTEIN ALBC-RELATED"/>
    <property type="match status" value="1"/>
</dbReference>
<feature type="domain" description="ABC transporter" evidence="4">
    <location>
        <begin position="17"/>
        <end position="241"/>
    </location>
</feature>
<organism evidence="5 6">
    <name type="scientific">Kitasatospora paranensis</name>
    <dbReference type="NCBI Taxonomy" id="258053"/>
    <lineage>
        <taxon>Bacteria</taxon>
        <taxon>Bacillati</taxon>
        <taxon>Actinomycetota</taxon>
        <taxon>Actinomycetes</taxon>
        <taxon>Kitasatosporales</taxon>
        <taxon>Streptomycetaceae</taxon>
        <taxon>Kitasatospora</taxon>
    </lineage>
</organism>
<dbReference type="PROSITE" id="PS00211">
    <property type="entry name" value="ABC_TRANSPORTER_1"/>
    <property type="match status" value="1"/>
</dbReference>
<keyword evidence="1" id="KW-0813">Transport</keyword>
<dbReference type="PROSITE" id="PS50893">
    <property type="entry name" value="ABC_TRANSPORTER_2"/>
    <property type="match status" value="1"/>
</dbReference>
<dbReference type="Pfam" id="PF00005">
    <property type="entry name" value="ABC_tran"/>
    <property type="match status" value="1"/>
</dbReference>
<protein>
    <submittedName>
        <fullName evidence="5">ABC transporter ATP-binding protein</fullName>
    </submittedName>
</protein>
<name>A0ABW2G6K6_9ACTN</name>
<dbReference type="SMART" id="SM00382">
    <property type="entry name" value="AAA"/>
    <property type="match status" value="1"/>
</dbReference>
<dbReference type="RefSeq" id="WP_345708645.1">
    <property type="nucleotide sequence ID" value="NZ_BAABKV010000001.1"/>
</dbReference>
<dbReference type="PANTHER" id="PTHR42939">
    <property type="entry name" value="ABC TRANSPORTER ATP-BINDING PROTEIN ALBC-RELATED"/>
    <property type="match status" value="1"/>
</dbReference>
<reference evidence="6" key="1">
    <citation type="journal article" date="2019" name="Int. J. Syst. Evol. Microbiol.">
        <title>The Global Catalogue of Microorganisms (GCM) 10K type strain sequencing project: providing services to taxonomists for standard genome sequencing and annotation.</title>
        <authorList>
            <consortium name="The Broad Institute Genomics Platform"/>
            <consortium name="The Broad Institute Genome Sequencing Center for Infectious Disease"/>
            <person name="Wu L."/>
            <person name="Ma J."/>
        </authorList>
    </citation>
    <scope>NUCLEOTIDE SEQUENCE [LARGE SCALE GENOMIC DNA]</scope>
    <source>
        <strain evidence="6">CGMCC 1.12859</strain>
    </source>
</reference>
<keyword evidence="6" id="KW-1185">Reference proteome</keyword>
<evidence type="ECO:0000256" key="3">
    <source>
        <dbReference type="ARBA" id="ARBA00022840"/>
    </source>
</evidence>
<evidence type="ECO:0000256" key="1">
    <source>
        <dbReference type="ARBA" id="ARBA00022448"/>
    </source>
</evidence>
<dbReference type="SUPFAM" id="SSF52540">
    <property type="entry name" value="P-loop containing nucleoside triphosphate hydrolases"/>
    <property type="match status" value="1"/>
</dbReference>
<comment type="caution">
    <text evidence="5">The sequence shown here is derived from an EMBL/GenBank/DDBJ whole genome shotgun (WGS) entry which is preliminary data.</text>
</comment>
<keyword evidence="2" id="KW-0547">Nucleotide-binding</keyword>
<dbReference type="InterPro" id="IPR027417">
    <property type="entry name" value="P-loop_NTPase"/>
</dbReference>